<name>A0AAV8V7N4_9CUCU</name>
<sequence length="173" mass="19945">MAVSWSLDWFLHTPTYFANHTGGDYIWIQPVSRGEFDIPVGGKIVGIESSRVKIVDDDGVELYVSNQQVFKHMHVSSINGVDDMINLGDLQEYAILRNLHKRYREKNIYTYTGTMLIAINPYEVLPIYTNSLIKQYQNKKFEELPPHIFAIGDNSYNNMKTTKLNQCIVIRVV</sequence>
<dbReference type="Proteomes" id="UP001159042">
    <property type="component" value="Unassembled WGS sequence"/>
</dbReference>
<dbReference type="FunFam" id="3.40.850.10:FF:000101">
    <property type="entry name" value="Slow myosin heavy chain 2"/>
    <property type="match status" value="1"/>
</dbReference>
<dbReference type="Pfam" id="PF24123">
    <property type="entry name" value="Myosin_VII_N"/>
    <property type="match status" value="1"/>
</dbReference>
<dbReference type="Gene3D" id="3.40.850.10">
    <property type="entry name" value="Kinesin motor domain"/>
    <property type="match status" value="1"/>
</dbReference>
<dbReference type="GO" id="GO:0045177">
    <property type="term" value="C:apical part of cell"/>
    <property type="evidence" value="ECO:0007669"/>
    <property type="project" value="UniProtKB-ARBA"/>
</dbReference>
<evidence type="ECO:0000256" key="7">
    <source>
        <dbReference type="PROSITE-ProRule" id="PRU00782"/>
    </source>
</evidence>
<dbReference type="PANTHER" id="PTHR22692">
    <property type="entry name" value="MYOSIN VII, XV"/>
    <property type="match status" value="1"/>
</dbReference>
<keyword evidence="10" id="KW-1185">Reference proteome</keyword>
<dbReference type="InterPro" id="IPR027417">
    <property type="entry name" value="P-loop_NTPase"/>
</dbReference>
<reference evidence="9 10" key="1">
    <citation type="journal article" date="2023" name="Insect Mol. Biol.">
        <title>Genome sequencing provides insights into the evolution of gene families encoding plant cell wall-degrading enzymes in longhorned beetles.</title>
        <authorList>
            <person name="Shin N.R."/>
            <person name="Okamura Y."/>
            <person name="Kirsch R."/>
            <person name="Pauchet Y."/>
        </authorList>
    </citation>
    <scope>NUCLEOTIDE SEQUENCE [LARGE SCALE GENOMIC DNA]</scope>
    <source>
        <strain evidence="9">EAD_L_NR</strain>
    </source>
</reference>
<evidence type="ECO:0000256" key="5">
    <source>
        <dbReference type="ARBA" id="ARBA00023175"/>
    </source>
</evidence>
<comment type="caution">
    <text evidence="9">The sequence shown here is derived from an EMBL/GenBank/DDBJ whole genome shotgun (WGS) entry which is preliminary data.</text>
</comment>
<dbReference type="GO" id="GO:0005524">
    <property type="term" value="F:ATP binding"/>
    <property type="evidence" value="ECO:0007669"/>
    <property type="project" value="UniProtKB-KW"/>
</dbReference>
<dbReference type="GO" id="GO:0003774">
    <property type="term" value="F:cytoskeletal motor activity"/>
    <property type="evidence" value="ECO:0007669"/>
    <property type="project" value="InterPro"/>
</dbReference>
<dbReference type="GO" id="GO:0003779">
    <property type="term" value="F:actin binding"/>
    <property type="evidence" value="ECO:0007669"/>
    <property type="project" value="UniProtKB-KW"/>
</dbReference>
<dbReference type="GO" id="GO:0005938">
    <property type="term" value="C:cell cortex"/>
    <property type="evidence" value="ECO:0007669"/>
    <property type="project" value="UniProtKB-ARBA"/>
</dbReference>
<evidence type="ECO:0000256" key="4">
    <source>
        <dbReference type="ARBA" id="ARBA00023123"/>
    </source>
</evidence>
<gene>
    <name evidence="9" type="ORF">NQ315_010835</name>
</gene>
<keyword evidence="2" id="KW-0547">Nucleotide-binding</keyword>
<feature type="domain" description="Myosin motor" evidence="8">
    <location>
        <begin position="79"/>
        <end position="173"/>
    </location>
</feature>
<dbReference type="PANTHER" id="PTHR22692:SF33">
    <property type="entry name" value="MYOSIN"/>
    <property type="match status" value="1"/>
</dbReference>
<evidence type="ECO:0000259" key="8">
    <source>
        <dbReference type="PROSITE" id="PS51456"/>
    </source>
</evidence>
<dbReference type="InterPro" id="IPR036961">
    <property type="entry name" value="Kinesin_motor_dom_sf"/>
</dbReference>
<keyword evidence="4 7" id="KW-0518">Myosin</keyword>
<keyword evidence="3" id="KW-0067">ATP-binding</keyword>
<proteinExistence type="inferred from homology"/>
<evidence type="ECO:0000256" key="6">
    <source>
        <dbReference type="ARBA" id="ARBA00023203"/>
    </source>
</evidence>
<dbReference type="InterPro" id="IPR051567">
    <property type="entry name" value="Unconventional_Myosin_ATPase"/>
</dbReference>
<accession>A0AAV8V7N4</accession>
<dbReference type="InterPro" id="IPR057130">
    <property type="entry name" value="Myosin_VII_N"/>
</dbReference>
<dbReference type="GO" id="GO:0016459">
    <property type="term" value="C:myosin complex"/>
    <property type="evidence" value="ECO:0007669"/>
    <property type="project" value="UniProtKB-KW"/>
</dbReference>
<keyword evidence="5" id="KW-0505">Motor protein</keyword>
<evidence type="ECO:0000256" key="3">
    <source>
        <dbReference type="ARBA" id="ARBA00022840"/>
    </source>
</evidence>
<dbReference type="EMBL" id="JANEYG010000348">
    <property type="protein sequence ID" value="KAJ8910146.1"/>
    <property type="molecule type" value="Genomic_DNA"/>
</dbReference>
<dbReference type="PROSITE" id="PS51456">
    <property type="entry name" value="MYOSIN_MOTOR"/>
    <property type="match status" value="1"/>
</dbReference>
<comment type="caution">
    <text evidence="7">Lacks conserved residue(s) required for the propagation of feature annotation.</text>
</comment>
<dbReference type="Pfam" id="PF00063">
    <property type="entry name" value="Myosin_head"/>
    <property type="match status" value="1"/>
</dbReference>
<dbReference type="AlphaFoldDB" id="A0AAV8V7N4"/>
<dbReference type="SUPFAM" id="SSF52540">
    <property type="entry name" value="P-loop containing nucleoside triphosphate hydrolases"/>
    <property type="match status" value="1"/>
</dbReference>
<comment type="similarity">
    <text evidence="1 7">Belongs to the TRAFAC class myosin-kinesin ATPase superfamily. Myosin family.</text>
</comment>
<evidence type="ECO:0000313" key="10">
    <source>
        <dbReference type="Proteomes" id="UP001159042"/>
    </source>
</evidence>
<dbReference type="InterPro" id="IPR001609">
    <property type="entry name" value="Myosin_head_motor_dom-like"/>
</dbReference>
<evidence type="ECO:0000313" key="9">
    <source>
        <dbReference type="EMBL" id="KAJ8910146.1"/>
    </source>
</evidence>
<organism evidence="9 10">
    <name type="scientific">Exocentrus adspersus</name>
    <dbReference type="NCBI Taxonomy" id="1586481"/>
    <lineage>
        <taxon>Eukaryota</taxon>
        <taxon>Metazoa</taxon>
        <taxon>Ecdysozoa</taxon>
        <taxon>Arthropoda</taxon>
        <taxon>Hexapoda</taxon>
        <taxon>Insecta</taxon>
        <taxon>Pterygota</taxon>
        <taxon>Neoptera</taxon>
        <taxon>Endopterygota</taxon>
        <taxon>Coleoptera</taxon>
        <taxon>Polyphaga</taxon>
        <taxon>Cucujiformia</taxon>
        <taxon>Chrysomeloidea</taxon>
        <taxon>Cerambycidae</taxon>
        <taxon>Lamiinae</taxon>
        <taxon>Acanthocinini</taxon>
        <taxon>Exocentrus</taxon>
    </lineage>
</organism>
<evidence type="ECO:0000256" key="2">
    <source>
        <dbReference type="ARBA" id="ARBA00022741"/>
    </source>
</evidence>
<keyword evidence="6 7" id="KW-0009">Actin-binding</keyword>
<evidence type="ECO:0000256" key="1">
    <source>
        <dbReference type="ARBA" id="ARBA00008314"/>
    </source>
</evidence>
<protein>
    <recommendedName>
        <fullName evidence="8">Myosin motor domain-containing protein</fullName>
    </recommendedName>
</protein>